<feature type="domain" description="PAS" evidence="4">
    <location>
        <begin position="169"/>
        <end position="244"/>
    </location>
</feature>
<gene>
    <name evidence="5" type="ORF">DLD82_05005</name>
</gene>
<dbReference type="SUPFAM" id="SSF55785">
    <property type="entry name" value="PYP-like sensor domain (PAS domain)"/>
    <property type="match status" value="1"/>
</dbReference>
<dbReference type="AlphaFoldDB" id="A0A2V2NGH8"/>
<dbReference type="Gene3D" id="3.40.50.2300">
    <property type="match status" value="1"/>
</dbReference>
<accession>A0A2V2NGH8</accession>
<keyword evidence="1 2" id="KW-0597">Phosphoprotein</keyword>
<evidence type="ECO:0000313" key="6">
    <source>
        <dbReference type="Proteomes" id="UP000245934"/>
    </source>
</evidence>
<dbReference type="CDD" id="cd00156">
    <property type="entry name" value="REC"/>
    <property type="match status" value="1"/>
</dbReference>
<name>A0A2V2NGH8_9EURY</name>
<reference evidence="5 6" key="1">
    <citation type="submission" date="2018-05" db="EMBL/GenBank/DDBJ databases">
        <title>Draft genome of Methanospirillum stamsii Pt1.</title>
        <authorList>
            <person name="Dueholm M.S."/>
            <person name="Nielsen P.H."/>
            <person name="Bakmann L.F."/>
            <person name="Otzen D.E."/>
        </authorList>
    </citation>
    <scope>NUCLEOTIDE SEQUENCE [LARGE SCALE GENOMIC DNA]</scope>
    <source>
        <strain evidence="5 6">Pt1</strain>
    </source>
</reference>
<dbReference type="PANTHER" id="PTHR44591">
    <property type="entry name" value="STRESS RESPONSE REGULATOR PROTEIN 1"/>
    <property type="match status" value="1"/>
</dbReference>
<dbReference type="OrthoDB" id="117117at2157"/>
<dbReference type="SUPFAM" id="SSF52172">
    <property type="entry name" value="CheY-like"/>
    <property type="match status" value="1"/>
</dbReference>
<feature type="modified residue" description="4-aspartylphosphate" evidence="2">
    <location>
        <position position="51"/>
    </location>
</feature>
<dbReference type="GeneID" id="97609580"/>
<dbReference type="Proteomes" id="UP000245934">
    <property type="component" value="Unassembled WGS sequence"/>
</dbReference>
<dbReference type="EMBL" id="QGMZ01000010">
    <property type="protein sequence ID" value="PWR75488.1"/>
    <property type="molecule type" value="Genomic_DNA"/>
</dbReference>
<dbReference type="InterPro" id="IPR011006">
    <property type="entry name" value="CheY-like_superfamily"/>
</dbReference>
<organism evidence="5 6">
    <name type="scientific">Methanospirillum stamsii</name>
    <dbReference type="NCBI Taxonomy" id="1277351"/>
    <lineage>
        <taxon>Archaea</taxon>
        <taxon>Methanobacteriati</taxon>
        <taxon>Methanobacteriota</taxon>
        <taxon>Stenosarchaea group</taxon>
        <taxon>Methanomicrobia</taxon>
        <taxon>Methanomicrobiales</taxon>
        <taxon>Methanospirillaceae</taxon>
        <taxon>Methanospirillum</taxon>
    </lineage>
</organism>
<dbReference type="InterPro" id="IPR000014">
    <property type="entry name" value="PAS"/>
</dbReference>
<dbReference type="Pfam" id="PF00072">
    <property type="entry name" value="Response_reg"/>
    <property type="match status" value="1"/>
</dbReference>
<dbReference type="GO" id="GO:0000160">
    <property type="term" value="P:phosphorelay signal transduction system"/>
    <property type="evidence" value="ECO:0007669"/>
    <property type="project" value="InterPro"/>
</dbReference>
<dbReference type="NCBIfam" id="TIGR00229">
    <property type="entry name" value="sensory_box"/>
    <property type="match status" value="1"/>
</dbReference>
<evidence type="ECO:0000259" key="4">
    <source>
        <dbReference type="PROSITE" id="PS50112"/>
    </source>
</evidence>
<dbReference type="InterPro" id="IPR001789">
    <property type="entry name" value="Sig_transdc_resp-reg_receiver"/>
</dbReference>
<feature type="domain" description="Response regulatory" evidence="3">
    <location>
        <begin position="2"/>
        <end position="119"/>
    </location>
</feature>
<evidence type="ECO:0000256" key="1">
    <source>
        <dbReference type="ARBA" id="ARBA00022553"/>
    </source>
</evidence>
<comment type="caution">
    <text evidence="5">The sequence shown here is derived from an EMBL/GenBank/DDBJ whole genome shotgun (WGS) entry which is preliminary data.</text>
</comment>
<sequence>MNVLIIDDQYINRYLLEKLLAGYGYTVISAVDGVDALEKLRENDINLIISDILLPRMDGFQLCREVKNNPDFNKIPFIFYTAAYTEQKDREFAESLGADRFVIKPTDPADFMDIIKNLTNEYKGKEVPEPKKIILGENEYLSEHNKRLIYQLEKKLVELEDMNKALRLSEKRYKNLFEYANDAIILHEITPTGEFGKIMEANGVACSLLGYSHDELLGMSMNEIDTAKQSAHYQEFMEKLLEKKHLMFDGEHLSKDKRIIPVEISAHLFIENGSRFCLVICRDITFRKQAVEELKIAIEQIDDNLRQISTIGDQIRNPLSIILICCEEKKTDEQIQITEAVQSIDSFIKKLDISSIESEKIRSALTRLHGSSIYTIGKEEP</sequence>
<protein>
    <recommendedName>
        <fullName evidence="7">Histidine kinase</fullName>
    </recommendedName>
</protein>
<dbReference type="InterPro" id="IPR035965">
    <property type="entry name" value="PAS-like_dom_sf"/>
</dbReference>
<evidence type="ECO:0000259" key="3">
    <source>
        <dbReference type="PROSITE" id="PS50110"/>
    </source>
</evidence>
<dbReference type="Pfam" id="PF13426">
    <property type="entry name" value="PAS_9"/>
    <property type="match status" value="1"/>
</dbReference>
<dbReference type="RefSeq" id="WP_109940007.1">
    <property type="nucleotide sequence ID" value="NZ_CP176366.1"/>
</dbReference>
<dbReference type="InterPro" id="IPR050595">
    <property type="entry name" value="Bact_response_regulator"/>
</dbReference>
<dbReference type="SMART" id="SM00448">
    <property type="entry name" value="REC"/>
    <property type="match status" value="1"/>
</dbReference>
<dbReference type="PROSITE" id="PS50110">
    <property type="entry name" value="RESPONSE_REGULATORY"/>
    <property type="match status" value="1"/>
</dbReference>
<proteinExistence type="predicted"/>
<evidence type="ECO:0008006" key="7">
    <source>
        <dbReference type="Google" id="ProtNLM"/>
    </source>
</evidence>
<evidence type="ECO:0000313" key="5">
    <source>
        <dbReference type="EMBL" id="PWR75488.1"/>
    </source>
</evidence>
<dbReference type="PROSITE" id="PS50112">
    <property type="entry name" value="PAS"/>
    <property type="match status" value="1"/>
</dbReference>
<evidence type="ECO:0000256" key="2">
    <source>
        <dbReference type="PROSITE-ProRule" id="PRU00169"/>
    </source>
</evidence>
<dbReference type="CDD" id="cd00130">
    <property type="entry name" value="PAS"/>
    <property type="match status" value="1"/>
</dbReference>
<keyword evidence="6" id="KW-1185">Reference proteome</keyword>
<dbReference type="PANTHER" id="PTHR44591:SF3">
    <property type="entry name" value="RESPONSE REGULATORY DOMAIN-CONTAINING PROTEIN"/>
    <property type="match status" value="1"/>
</dbReference>
<dbReference type="SMART" id="SM00091">
    <property type="entry name" value="PAS"/>
    <property type="match status" value="1"/>
</dbReference>
<dbReference type="Gene3D" id="3.30.450.20">
    <property type="entry name" value="PAS domain"/>
    <property type="match status" value="1"/>
</dbReference>